<evidence type="ECO:0000256" key="1">
    <source>
        <dbReference type="SAM" id="MobiDB-lite"/>
    </source>
</evidence>
<evidence type="ECO:0000259" key="2">
    <source>
        <dbReference type="Pfam" id="PF08271"/>
    </source>
</evidence>
<accession>A0A4U5JA01</accession>
<protein>
    <recommendedName>
        <fullName evidence="2">TFIIB-type domain-containing protein</fullName>
    </recommendedName>
</protein>
<proteinExistence type="predicted"/>
<dbReference type="SUPFAM" id="SSF57783">
    <property type="entry name" value="Zinc beta-ribbon"/>
    <property type="match status" value="1"/>
</dbReference>
<sequence length="86" mass="9981">MTQQKYSREQPPDGREDNIESIEEIACSECSDRIIQDSDQDETTCENCGLIFEEGHVDHGPEWRAFMSEHDEKEPNLYPDYAADVR</sequence>
<comment type="caution">
    <text evidence="3">The sequence shown here is derived from an EMBL/GenBank/DDBJ whole genome shotgun (WGS) entry which is preliminary data.</text>
</comment>
<name>A0A4U5JA01_9EURY</name>
<dbReference type="AlphaFoldDB" id="A0A4U5JA01"/>
<feature type="domain" description="TFIIB-type" evidence="2">
    <location>
        <begin position="26"/>
        <end position="66"/>
    </location>
</feature>
<dbReference type="RefSeq" id="WP_137277105.1">
    <property type="nucleotide sequence ID" value="NZ_QKNX01000005.1"/>
</dbReference>
<evidence type="ECO:0000313" key="4">
    <source>
        <dbReference type="Proteomes" id="UP000308037"/>
    </source>
</evidence>
<feature type="region of interest" description="Disordered" evidence="1">
    <location>
        <begin position="1"/>
        <end position="20"/>
    </location>
</feature>
<evidence type="ECO:0000313" key="3">
    <source>
        <dbReference type="EMBL" id="TKR25071.1"/>
    </source>
</evidence>
<dbReference type="EMBL" id="QKNX01000005">
    <property type="protein sequence ID" value="TKR25071.1"/>
    <property type="molecule type" value="Genomic_DNA"/>
</dbReference>
<gene>
    <name evidence="3" type="ORF">DM868_11980</name>
</gene>
<feature type="compositionally biased region" description="Basic and acidic residues" evidence="1">
    <location>
        <begin position="1"/>
        <end position="18"/>
    </location>
</feature>
<dbReference type="Gene3D" id="2.20.25.10">
    <property type="match status" value="1"/>
</dbReference>
<dbReference type="Pfam" id="PF08271">
    <property type="entry name" value="Zn_Ribbon_TF"/>
    <property type="match status" value="1"/>
</dbReference>
<organism evidence="3 4">
    <name type="scientific">Natronomonas salsuginis</name>
    <dbReference type="NCBI Taxonomy" id="2217661"/>
    <lineage>
        <taxon>Archaea</taxon>
        <taxon>Methanobacteriati</taxon>
        <taxon>Methanobacteriota</taxon>
        <taxon>Stenosarchaea group</taxon>
        <taxon>Halobacteria</taxon>
        <taxon>Halobacteriales</taxon>
        <taxon>Natronomonadaceae</taxon>
        <taxon>Natronomonas</taxon>
    </lineage>
</organism>
<keyword evidence="4" id="KW-1185">Reference proteome</keyword>
<reference evidence="3 4" key="1">
    <citation type="submission" date="2019-04" db="EMBL/GenBank/DDBJ databases">
        <title>Natronomonas sp. F20-122 a newhaloarchaeon isolated from a saline saltern of Isla Bacuta, Huelva, Spain.</title>
        <authorList>
            <person name="Duran-Viseras A."/>
            <person name="Sanchez-Porro C."/>
            <person name="Ventosa A."/>
        </authorList>
    </citation>
    <scope>NUCLEOTIDE SEQUENCE [LARGE SCALE GENOMIC DNA]</scope>
    <source>
        <strain evidence="3 4">F20-122</strain>
    </source>
</reference>
<dbReference type="Proteomes" id="UP000308037">
    <property type="component" value="Unassembled WGS sequence"/>
</dbReference>
<dbReference type="InterPro" id="IPR013137">
    <property type="entry name" value="Znf_TFIIB"/>
</dbReference>